<name>A0AAE1TUY7_9EUCA</name>
<feature type="compositionally biased region" description="Basic and acidic residues" evidence="1">
    <location>
        <begin position="97"/>
        <end position="123"/>
    </location>
</feature>
<reference evidence="2" key="1">
    <citation type="submission" date="2023-11" db="EMBL/GenBank/DDBJ databases">
        <title>Genome assemblies of two species of porcelain crab, Petrolisthes cinctipes and Petrolisthes manimaculis (Anomura: Porcellanidae).</title>
        <authorList>
            <person name="Angst P."/>
        </authorList>
    </citation>
    <scope>NUCLEOTIDE SEQUENCE</scope>
    <source>
        <strain evidence="2">PB745_02</strain>
        <tissue evidence="2">Gill</tissue>
    </source>
</reference>
<evidence type="ECO:0000313" key="2">
    <source>
        <dbReference type="EMBL" id="KAK4298712.1"/>
    </source>
</evidence>
<dbReference type="Proteomes" id="UP001292094">
    <property type="component" value="Unassembled WGS sequence"/>
</dbReference>
<protein>
    <submittedName>
        <fullName evidence="2">Uncharacterized protein</fullName>
    </submittedName>
</protein>
<proteinExistence type="predicted"/>
<comment type="caution">
    <text evidence="2">The sequence shown here is derived from an EMBL/GenBank/DDBJ whole genome shotgun (WGS) entry which is preliminary data.</text>
</comment>
<dbReference type="EMBL" id="JAWZYT010003380">
    <property type="protein sequence ID" value="KAK4298712.1"/>
    <property type="molecule type" value="Genomic_DNA"/>
</dbReference>
<keyword evidence="3" id="KW-1185">Reference proteome</keyword>
<dbReference type="AlphaFoldDB" id="A0AAE1TUY7"/>
<evidence type="ECO:0000313" key="3">
    <source>
        <dbReference type="Proteomes" id="UP001292094"/>
    </source>
</evidence>
<gene>
    <name evidence="2" type="ORF">Pmani_028965</name>
</gene>
<evidence type="ECO:0000256" key="1">
    <source>
        <dbReference type="SAM" id="MobiDB-lite"/>
    </source>
</evidence>
<organism evidence="2 3">
    <name type="scientific">Petrolisthes manimaculis</name>
    <dbReference type="NCBI Taxonomy" id="1843537"/>
    <lineage>
        <taxon>Eukaryota</taxon>
        <taxon>Metazoa</taxon>
        <taxon>Ecdysozoa</taxon>
        <taxon>Arthropoda</taxon>
        <taxon>Crustacea</taxon>
        <taxon>Multicrustacea</taxon>
        <taxon>Malacostraca</taxon>
        <taxon>Eumalacostraca</taxon>
        <taxon>Eucarida</taxon>
        <taxon>Decapoda</taxon>
        <taxon>Pleocyemata</taxon>
        <taxon>Anomura</taxon>
        <taxon>Galatheoidea</taxon>
        <taxon>Porcellanidae</taxon>
        <taxon>Petrolisthes</taxon>
    </lineage>
</organism>
<feature type="region of interest" description="Disordered" evidence="1">
    <location>
        <begin position="97"/>
        <end position="150"/>
    </location>
</feature>
<accession>A0AAE1TUY7</accession>
<feature type="region of interest" description="Disordered" evidence="1">
    <location>
        <begin position="28"/>
        <end position="58"/>
    </location>
</feature>
<sequence length="150" mass="17248">MREEEMRDGEEDERVATTWSAEVQVREKLGVRGRNGGKERDMGRKERDMGRRERDMGRKRGLKLAYEEGKEEWCGEGDVAGKGRLKEVVWGESWRMRKGEEGEMGSREDMKGMDEKMEGGIGKEEEEWEGERDGMKRGGAMVGKARKSEV</sequence>